<comment type="caution">
    <text evidence="1">The sequence shown here is derived from an EMBL/GenBank/DDBJ whole genome shotgun (WGS) entry which is preliminary data.</text>
</comment>
<gene>
    <name evidence="1" type="ORF">ML536_00365</name>
</gene>
<keyword evidence="2" id="KW-1185">Reference proteome</keyword>
<dbReference type="EMBL" id="JALAZD010000001">
    <property type="protein sequence ID" value="MCI0125270.1"/>
    <property type="molecule type" value="Genomic_DNA"/>
</dbReference>
<dbReference type="RefSeq" id="WP_156046463.1">
    <property type="nucleotide sequence ID" value="NZ_JAKETQ010000001.1"/>
</dbReference>
<name>A0AA41QIK9_9HYPH</name>
<sequence>MRRKSHHIPLTLRVAIAALLLLAAATAFPTLSGANARPVVQSEGETF</sequence>
<evidence type="ECO:0000313" key="2">
    <source>
        <dbReference type="Proteomes" id="UP001156140"/>
    </source>
</evidence>
<proteinExistence type="predicted"/>
<organism evidence="1 2">
    <name type="scientific">Paradevosia shaoguanensis</name>
    <dbReference type="NCBI Taxonomy" id="1335043"/>
    <lineage>
        <taxon>Bacteria</taxon>
        <taxon>Pseudomonadati</taxon>
        <taxon>Pseudomonadota</taxon>
        <taxon>Alphaproteobacteria</taxon>
        <taxon>Hyphomicrobiales</taxon>
        <taxon>Devosiaceae</taxon>
        <taxon>Paradevosia</taxon>
    </lineage>
</organism>
<reference evidence="1" key="1">
    <citation type="submission" date="2022-03" db="EMBL/GenBank/DDBJ databases">
        <title>The complete genome sequence of a Methyloterrigena soli.</title>
        <authorList>
            <person name="Zi Z."/>
        </authorList>
    </citation>
    <scope>NUCLEOTIDE SEQUENCE</scope>
    <source>
        <strain evidence="1">M48</strain>
    </source>
</reference>
<protein>
    <submittedName>
        <fullName evidence="1">Uncharacterized protein</fullName>
    </submittedName>
</protein>
<dbReference type="AlphaFoldDB" id="A0AA41QIK9"/>
<accession>A0AA41QIK9</accession>
<dbReference type="Proteomes" id="UP001156140">
    <property type="component" value="Unassembled WGS sequence"/>
</dbReference>
<evidence type="ECO:0000313" key="1">
    <source>
        <dbReference type="EMBL" id="MCI0125270.1"/>
    </source>
</evidence>